<organism evidence="1">
    <name type="scientific">Brugia malayi</name>
    <name type="common">Filarial nematode worm</name>
    <dbReference type="NCBI Taxonomy" id="6279"/>
    <lineage>
        <taxon>Eukaryota</taxon>
        <taxon>Metazoa</taxon>
        <taxon>Ecdysozoa</taxon>
        <taxon>Nematoda</taxon>
        <taxon>Chromadorea</taxon>
        <taxon>Rhabditida</taxon>
        <taxon>Spirurina</taxon>
        <taxon>Spiruromorpha</taxon>
        <taxon>Filarioidea</taxon>
        <taxon>Onchocercidae</taxon>
        <taxon>Brugia</taxon>
    </lineage>
</organism>
<name>A0A4E9FZT2_BRUMA</name>
<dbReference type="EMBL" id="CAAKNF010000195">
    <property type="protein sequence ID" value="VIO98545.1"/>
    <property type="molecule type" value="Genomic_DNA"/>
</dbReference>
<dbReference type="AlphaFoldDB" id="A0A4E9FZT2"/>
<accession>A0A5S6PNE0</accession>
<protein>
    <submittedName>
        <fullName evidence="1 3">Uncharacterized protein</fullName>
    </submittedName>
</protein>
<dbReference type="GeneID" id="6105227"/>
<dbReference type="RefSeq" id="XP_001901810.2">
    <property type="nucleotide sequence ID" value="XM_001901775.2"/>
</dbReference>
<keyword evidence="2" id="KW-1185">Reference proteome</keyword>
<dbReference type="KEGG" id="bmy:BM_BM476"/>
<dbReference type="WBParaSite" id="Bm476b.1">
    <property type="protein sequence ID" value="Bm476b.1"/>
    <property type="gene ID" value="WBGene00220737"/>
</dbReference>
<proteinExistence type="predicted"/>
<dbReference type="OrthoDB" id="5794438at2759"/>
<reference evidence="1" key="2">
    <citation type="submission" date="2019-04" db="EMBL/GenBank/DDBJ databases">
        <authorList>
            <person name="Howe K."/>
            <person name="Paulini M."/>
            <person name="Williams G."/>
        </authorList>
    </citation>
    <scope>NUCLEOTIDE SEQUENCE [LARGE SCALE GENOMIC DNA]</scope>
    <source>
        <strain evidence="1">FR3</strain>
    </source>
</reference>
<evidence type="ECO:0000313" key="1">
    <source>
        <dbReference type="EMBL" id="VIO98545.1"/>
    </source>
</evidence>
<dbReference type="STRING" id="6279.A0A5S6PNE0"/>
<reference evidence="2" key="1">
    <citation type="journal article" date="2007" name="Science">
        <title>Draft genome of the filarial nematode parasite Brugia malayi.</title>
        <authorList>
            <person name="Ghedin E."/>
            <person name="Wang S."/>
            <person name="Spiro D."/>
            <person name="Caler E."/>
            <person name="Zhao Q."/>
            <person name="Crabtree J."/>
            <person name="Allen J.E."/>
            <person name="Delcher A.L."/>
            <person name="Guiliano D.B."/>
            <person name="Miranda-Saavedra D."/>
            <person name="Angiuoli S.V."/>
            <person name="Creasy T."/>
            <person name="Amedeo P."/>
            <person name="Haas B."/>
            <person name="El-Sayed N.M."/>
            <person name="Wortman J.R."/>
            <person name="Feldblyum T."/>
            <person name="Tallon L."/>
            <person name="Schatz M."/>
            <person name="Shumway M."/>
            <person name="Koo H."/>
            <person name="Salzberg S.L."/>
            <person name="Schobel S."/>
            <person name="Pertea M."/>
            <person name="Pop M."/>
            <person name="White O."/>
            <person name="Barton G.J."/>
            <person name="Carlow C.K."/>
            <person name="Crawford M.J."/>
            <person name="Daub J."/>
            <person name="Dimmic M.W."/>
            <person name="Estes C.F."/>
            <person name="Foster J.M."/>
            <person name="Ganatra M."/>
            <person name="Gregory W.F."/>
            <person name="Johnson N.M."/>
            <person name="Jin J."/>
            <person name="Komuniecki R."/>
            <person name="Korf I."/>
            <person name="Kumar S."/>
            <person name="Laney S."/>
            <person name="Li B.W."/>
            <person name="Li W."/>
            <person name="Lindblom T.H."/>
            <person name="Lustigman S."/>
            <person name="Ma D."/>
            <person name="Maina C.V."/>
            <person name="Martin D.M."/>
            <person name="McCarter J.P."/>
            <person name="McReynolds L."/>
            <person name="Mitreva M."/>
            <person name="Nutman T.B."/>
            <person name="Parkinson J."/>
            <person name="Peregrin-Alvarez J.M."/>
            <person name="Poole C."/>
            <person name="Ren Q."/>
            <person name="Saunders L."/>
            <person name="Sluder A.E."/>
            <person name="Smith K."/>
            <person name="Stanke M."/>
            <person name="Unnasch T.R."/>
            <person name="Ware J."/>
            <person name="Wei A.D."/>
            <person name="Weil G."/>
            <person name="Williams D.J."/>
            <person name="Zhang Y."/>
            <person name="Williams S.A."/>
            <person name="Fraser-Liggett C."/>
            <person name="Slatko B."/>
            <person name="Blaxter M.L."/>
            <person name="Scott A.L."/>
        </authorList>
    </citation>
    <scope>NUCLEOTIDE SEQUENCE</scope>
    <source>
        <strain evidence="2">FR3</strain>
    </source>
</reference>
<accession>A0A4E9FZT2</accession>
<dbReference type="Proteomes" id="UP000006672">
    <property type="component" value="Unassembled WGS sequence"/>
</dbReference>
<evidence type="ECO:0000313" key="2">
    <source>
        <dbReference type="Proteomes" id="UP000006672"/>
    </source>
</evidence>
<dbReference type="CTD" id="6105227"/>
<reference evidence="3" key="3">
    <citation type="submission" date="2019-12" db="UniProtKB">
        <authorList>
            <consortium name="WormBaseParasite"/>
        </authorList>
    </citation>
    <scope>IDENTIFICATION</scope>
</reference>
<gene>
    <name evidence="1 3" type="primary">Bm476</name>
    <name evidence="1" type="ORF">BM_BM476</name>
</gene>
<evidence type="ECO:0000313" key="3">
    <source>
        <dbReference type="WBParaSite" id="Bm476b.1"/>
    </source>
</evidence>
<sequence>MVTRNLLKFNRVSGILSLSRSQVSMDMHRIPVKNFEKAMSSQASRNEMTCVRWKKHGWTADSMVKDTFNEIMKGSRSFTRAEVQRAINHFNDLKMKAKVPDFMAVKLASVVTIHLGWKEGEKVLEMHYMTHGAELRFAGEASLMDEQVEGAVRRIFDNMGGDAYEIARHFYCRLIDLRLCKVKDCVFRIFILDLLKKNQVKKAIEEFDYFSHYGKHGSLSSTAFFVLWSAFKKNDELFQEAVEIINGSIESRLQQICILGSVFLMEELHIQFVDFLRKQNYNISTEDVEFICNLTRKCKKPAILESFMNAHELFKLTDKSRARIYGSLIEIHGKANNLTGLLKIWEQVVAEKNLNNFRVVILKLGHFYKCNNFSVPTDMQYYLKQYRE</sequence>